<comment type="caution">
    <text evidence="16">The sequence shown here is derived from an EMBL/GenBank/DDBJ whole genome shotgun (WGS) entry which is preliminary data.</text>
</comment>
<dbReference type="PROSITE" id="PS51831">
    <property type="entry name" value="HD"/>
    <property type="match status" value="1"/>
</dbReference>
<dbReference type="GO" id="GO:0008803">
    <property type="term" value="F:bis(5'-nucleosyl)-tetraphosphatase (symmetrical) activity"/>
    <property type="evidence" value="ECO:0007669"/>
    <property type="project" value="UniProtKB-EC"/>
</dbReference>
<dbReference type="Proteomes" id="UP000196258">
    <property type="component" value="Unassembled WGS sequence"/>
</dbReference>
<evidence type="ECO:0000256" key="6">
    <source>
        <dbReference type="ARBA" id="ARBA00022723"/>
    </source>
</evidence>
<evidence type="ECO:0000256" key="14">
    <source>
        <dbReference type="HAMAP-Rule" id="MF_00244"/>
    </source>
</evidence>
<dbReference type="InterPro" id="IPR006675">
    <property type="entry name" value="HDIG_dom"/>
</dbReference>
<dbReference type="InterPro" id="IPR014729">
    <property type="entry name" value="Rossmann-like_a/b/a_fold"/>
</dbReference>
<dbReference type="Gene3D" id="3.40.50.620">
    <property type="entry name" value="HUPs"/>
    <property type="match status" value="1"/>
</dbReference>
<dbReference type="CDD" id="cd00077">
    <property type="entry name" value="HDc"/>
    <property type="match status" value="1"/>
</dbReference>
<dbReference type="AlphaFoldDB" id="A0A1Y4QB93"/>
<protein>
    <recommendedName>
        <fullName evidence="14">Probable nicotinate-nucleotide adenylyltransferase</fullName>
        <ecNumber evidence="14">2.7.7.18</ecNumber>
    </recommendedName>
    <alternativeName>
        <fullName evidence="14">Deamido-NAD(+) diphosphorylase</fullName>
    </alternativeName>
    <alternativeName>
        <fullName evidence="14">Deamido-NAD(+) pyrophosphorylase</fullName>
    </alternativeName>
    <alternativeName>
        <fullName evidence="14">Nicotinate mononucleotide adenylyltransferase</fullName>
        <shortName evidence="14">NaMN adenylyltransferase</shortName>
    </alternativeName>
</protein>
<evidence type="ECO:0000256" key="4">
    <source>
        <dbReference type="ARBA" id="ARBA00022679"/>
    </source>
</evidence>
<proteinExistence type="inferred from homology"/>
<dbReference type="CDD" id="cd02165">
    <property type="entry name" value="NMNAT"/>
    <property type="match status" value="1"/>
</dbReference>
<keyword evidence="11 14" id="KW-0520">NAD</keyword>
<keyword evidence="8" id="KW-0378">Hydrolase</keyword>
<evidence type="ECO:0000313" key="17">
    <source>
        <dbReference type="Proteomes" id="UP000196258"/>
    </source>
</evidence>
<dbReference type="GO" id="GO:0005524">
    <property type="term" value="F:ATP binding"/>
    <property type="evidence" value="ECO:0007669"/>
    <property type="project" value="UniProtKB-KW"/>
</dbReference>
<keyword evidence="4 14" id="KW-0808">Transferase</keyword>
<evidence type="ECO:0000256" key="9">
    <source>
        <dbReference type="ARBA" id="ARBA00022840"/>
    </source>
</evidence>
<keyword evidence="7 14" id="KW-0547">Nucleotide-binding</keyword>
<evidence type="ECO:0000256" key="7">
    <source>
        <dbReference type="ARBA" id="ARBA00022741"/>
    </source>
</evidence>
<dbReference type="Gene3D" id="1.10.3210.10">
    <property type="entry name" value="Hypothetical protein af1432"/>
    <property type="match status" value="1"/>
</dbReference>
<dbReference type="SUPFAM" id="SSF52374">
    <property type="entry name" value="Nucleotidylyl transferase"/>
    <property type="match status" value="1"/>
</dbReference>
<dbReference type="NCBIfam" id="TIGR00277">
    <property type="entry name" value="HDIG"/>
    <property type="match status" value="1"/>
</dbReference>
<dbReference type="GO" id="GO:0009435">
    <property type="term" value="P:NAD+ biosynthetic process"/>
    <property type="evidence" value="ECO:0007669"/>
    <property type="project" value="UniProtKB-UniRule"/>
</dbReference>
<dbReference type="RefSeq" id="WP_087255697.1">
    <property type="nucleotide sequence ID" value="NZ_CALURN010000014.1"/>
</dbReference>
<dbReference type="UniPathway" id="UPA00253">
    <property type="reaction ID" value="UER00332"/>
</dbReference>
<evidence type="ECO:0000256" key="8">
    <source>
        <dbReference type="ARBA" id="ARBA00022801"/>
    </source>
</evidence>
<dbReference type="EMBL" id="NFLB01000004">
    <property type="protein sequence ID" value="OUQ05752.1"/>
    <property type="molecule type" value="Genomic_DNA"/>
</dbReference>
<dbReference type="NCBIfam" id="NF005519">
    <property type="entry name" value="PRK07152.1"/>
    <property type="match status" value="1"/>
</dbReference>
<evidence type="ECO:0000256" key="5">
    <source>
        <dbReference type="ARBA" id="ARBA00022695"/>
    </source>
</evidence>
<comment type="function">
    <text evidence="1 14">Catalyzes the reversible adenylation of nicotinate mononucleotide (NaMN) to nicotinic acid adenine dinucleotide (NaAD).</text>
</comment>
<comment type="catalytic activity">
    <reaction evidence="13">
        <text>P(1),P(4)-bis(5'-adenosyl) tetraphosphate + H2O = 2 ADP + 2 H(+)</text>
        <dbReference type="Rhea" id="RHEA:24252"/>
        <dbReference type="ChEBI" id="CHEBI:15377"/>
        <dbReference type="ChEBI" id="CHEBI:15378"/>
        <dbReference type="ChEBI" id="CHEBI:58141"/>
        <dbReference type="ChEBI" id="CHEBI:456216"/>
        <dbReference type="EC" id="3.6.1.41"/>
    </reaction>
</comment>
<dbReference type="PANTHER" id="PTHR39321:SF3">
    <property type="entry name" value="PHOSPHOPANTETHEINE ADENYLYLTRANSFERASE"/>
    <property type="match status" value="1"/>
</dbReference>
<reference evidence="17" key="1">
    <citation type="submission" date="2017-04" db="EMBL/GenBank/DDBJ databases">
        <title>Function of individual gut microbiota members based on whole genome sequencing of pure cultures obtained from chicken caecum.</title>
        <authorList>
            <person name="Medvecky M."/>
            <person name="Cejkova D."/>
            <person name="Polansky O."/>
            <person name="Karasova D."/>
            <person name="Kubasova T."/>
            <person name="Cizek A."/>
            <person name="Rychlik I."/>
        </authorList>
    </citation>
    <scope>NUCLEOTIDE SEQUENCE [LARGE SCALE GENOMIC DNA]</scope>
    <source>
        <strain evidence="17">An149</strain>
    </source>
</reference>
<dbReference type="InterPro" id="IPR006674">
    <property type="entry name" value="HD_domain"/>
</dbReference>
<dbReference type="InterPro" id="IPR004821">
    <property type="entry name" value="Cyt_trans-like"/>
</dbReference>
<dbReference type="EC" id="2.7.7.18" evidence="14"/>
<dbReference type="SUPFAM" id="SSF109604">
    <property type="entry name" value="HD-domain/PDEase-like"/>
    <property type="match status" value="1"/>
</dbReference>
<accession>A0A1Y4QB93</accession>
<evidence type="ECO:0000256" key="12">
    <source>
        <dbReference type="ARBA" id="ARBA00048721"/>
    </source>
</evidence>
<dbReference type="NCBIfam" id="TIGR00482">
    <property type="entry name" value="nicotinate (nicotinamide) nucleotide adenylyltransferase"/>
    <property type="match status" value="1"/>
</dbReference>
<dbReference type="HAMAP" id="MF_00244">
    <property type="entry name" value="NaMN_adenylyltr"/>
    <property type="match status" value="1"/>
</dbReference>
<gene>
    <name evidence="14" type="primary">nadD</name>
    <name evidence="16" type="ORF">B5E91_04880</name>
</gene>
<dbReference type="InterPro" id="IPR005249">
    <property type="entry name" value="YqeK"/>
</dbReference>
<comment type="similarity">
    <text evidence="14">Belongs to the NadD family.</text>
</comment>
<sequence length="366" mass="42213">MMKIGIFGGSFDPIHRSHISVIEESLKQLALDKLLVVPTANNPWKDSSKATNKQRLEMLEIATGRYQKVEICYYEINQKGDAKNYTIDTIKYLKSKYPDDQLYFIMGMDQASLFHKWKDADKISELVSLVVFDRIGYQTNSNLKKYNFLKLDFVATDDASSDIRNGNLHALEPEVLKYIVSNGIYLDTIIKTRMSAKRYKHTVSMAKLAKEIAKSNGIDETKAYVAGMLHDIAKEMPHDEALVLMKKHFPDYLNKPEAIWHQWLSQYVAQIEFLVDDQEILQAIRHHTTASINMSKLDMCIYEADKYDPSRDYDSSKEIELCKQDVVAGFKSCLQDFYDFSTKKGRKIDECFYGIYDKYVKGETNG</sequence>
<evidence type="ECO:0000313" key="16">
    <source>
        <dbReference type="EMBL" id="OUQ05752.1"/>
    </source>
</evidence>
<feature type="domain" description="HD" evidence="15">
    <location>
        <begin position="198"/>
        <end position="310"/>
    </location>
</feature>
<dbReference type="NCBIfam" id="TIGR00488">
    <property type="entry name" value="bis(5'-nucleosyl)-tetraphosphatase (symmetrical) YqeK"/>
    <property type="match status" value="1"/>
</dbReference>
<evidence type="ECO:0000256" key="2">
    <source>
        <dbReference type="ARBA" id="ARBA00005019"/>
    </source>
</evidence>
<evidence type="ECO:0000256" key="10">
    <source>
        <dbReference type="ARBA" id="ARBA00023004"/>
    </source>
</evidence>
<keyword evidence="9 14" id="KW-0067">ATP-binding</keyword>
<name>A0A1Y4QB93_9FIRM</name>
<keyword evidence="3 14" id="KW-0662">Pyridine nucleotide biosynthesis</keyword>
<keyword evidence="10" id="KW-0408">Iron</keyword>
<keyword evidence="5 14" id="KW-0548">Nucleotidyltransferase</keyword>
<dbReference type="GO" id="GO:0046872">
    <property type="term" value="F:metal ion binding"/>
    <property type="evidence" value="ECO:0007669"/>
    <property type="project" value="UniProtKB-KW"/>
</dbReference>
<dbReference type="Pfam" id="PF01966">
    <property type="entry name" value="HD"/>
    <property type="match status" value="1"/>
</dbReference>
<evidence type="ECO:0000256" key="1">
    <source>
        <dbReference type="ARBA" id="ARBA00002324"/>
    </source>
</evidence>
<comment type="catalytic activity">
    <reaction evidence="12 14">
        <text>nicotinate beta-D-ribonucleotide + ATP + H(+) = deamido-NAD(+) + diphosphate</text>
        <dbReference type="Rhea" id="RHEA:22860"/>
        <dbReference type="ChEBI" id="CHEBI:15378"/>
        <dbReference type="ChEBI" id="CHEBI:30616"/>
        <dbReference type="ChEBI" id="CHEBI:33019"/>
        <dbReference type="ChEBI" id="CHEBI:57502"/>
        <dbReference type="ChEBI" id="CHEBI:58437"/>
        <dbReference type="EC" id="2.7.7.18"/>
    </reaction>
</comment>
<dbReference type="PANTHER" id="PTHR39321">
    <property type="entry name" value="NICOTINATE-NUCLEOTIDE ADENYLYLTRANSFERASE-RELATED"/>
    <property type="match status" value="1"/>
</dbReference>
<dbReference type="GO" id="GO:0004515">
    <property type="term" value="F:nicotinate-nucleotide adenylyltransferase activity"/>
    <property type="evidence" value="ECO:0007669"/>
    <property type="project" value="UniProtKB-UniRule"/>
</dbReference>
<dbReference type="SMART" id="SM00471">
    <property type="entry name" value="HDc"/>
    <property type="match status" value="1"/>
</dbReference>
<dbReference type="InterPro" id="IPR003607">
    <property type="entry name" value="HD/PDEase_dom"/>
</dbReference>
<evidence type="ECO:0000259" key="15">
    <source>
        <dbReference type="PROSITE" id="PS51831"/>
    </source>
</evidence>
<evidence type="ECO:0000256" key="13">
    <source>
        <dbReference type="ARBA" id="ARBA00049417"/>
    </source>
</evidence>
<dbReference type="Pfam" id="PF01467">
    <property type="entry name" value="CTP_transf_like"/>
    <property type="match status" value="1"/>
</dbReference>
<dbReference type="InterPro" id="IPR005248">
    <property type="entry name" value="NadD/NMNAT"/>
</dbReference>
<dbReference type="NCBIfam" id="TIGR00125">
    <property type="entry name" value="cyt_tran_rel"/>
    <property type="match status" value="1"/>
</dbReference>
<keyword evidence="6" id="KW-0479">Metal-binding</keyword>
<evidence type="ECO:0000256" key="11">
    <source>
        <dbReference type="ARBA" id="ARBA00023027"/>
    </source>
</evidence>
<comment type="pathway">
    <text evidence="2 14">Cofactor biosynthesis; NAD(+) biosynthesis; deamido-NAD(+) from nicotinate D-ribonucleotide: step 1/1.</text>
</comment>
<evidence type="ECO:0000256" key="3">
    <source>
        <dbReference type="ARBA" id="ARBA00022642"/>
    </source>
</evidence>
<organism evidence="16 17">
    <name type="scientific">Thomasclavelia spiroformis</name>
    <dbReference type="NCBI Taxonomy" id="29348"/>
    <lineage>
        <taxon>Bacteria</taxon>
        <taxon>Bacillati</taxon>
        <taxon>Bacillota</taxon>
        <taxon>Erysipelotrichia</taxon>
        <taxon>Erysipelotrichales</taxon>
        <taxon>Coprobacillaceae</taxon>
        <taxon>Thomasclavelia</taxon>
    </lineage>
</organism>